<protein>
    <submittedName>
        <fullName evidence="1">Uncharacterized protein</fullName>
    </submittedName>
</protein>
<keyword evidence="2" id="KW-1185">Reference proteome</keyword>
<reference evidence="2" key="1">
    <citation type="journal article" date="2019" name="Int. J. Syst. Evol. Microbiol.">
        <title>The Global Catalogue of Microorganisms (GCM) 10K type strain sequencing project: providing services to taxonomists for standard genome sequencing and annotation.</title>
        <authorList>
            <consortium name="The Broad Institute Genomics Platform"/>
            <consortium name="The Broad Institute Genome Sequencing Center for Infectious Disease"/>
            <person name="Wu L."/>
            <person name="Ma J."/>
        </authorList>
    </citation>
    <scope>NUCLEOTIDE SEQUENCE [LARGE SCALE GENOMIC DNA]</scope>
    <source>
        <strain evidence="2">JCM 15914</strain>
    </source>
</reference>
<comment type="caution">
    <text evidence="1">The sequence shown here is derived from an EMBL/GenBank/DDBJ whole genome shotgun (WGS) entry which is preliminary data.</text>
</comment>
<organism evidence="1 2">
    <name type="scientific">Kocuria atrinae</name>
    <dbReference type="NCBI Taxonomy" id="592377"/>
    <lineage>
        <taxon>Bacteria</taxon>
        <taxon>Bacillati</taxon>
        <taxon>Actinomycetota</taxon>
        <taxon>Actinomycetes</taxon>
        <taxon>Micrococcales</taxon>
        <taxon>Micrococcaceae</taxon>
        <taxon>Kocuria</taxon>
    </lineage>
</organism>
<proteinExistence type="predicted"/>
<sequence>MTLLNDPQEPVKIRCDEDLLALIPHQLGYEPRNCAVLFIPVSSGGALCLKLPTPSGAEDPGEYAQQLTEVTATTGHVNQATVVVYSDTAVPSQPEEDFFRAAWLGLAVEDSGMRAMGGFVVGPEHWWNLQRFDEPQPVSGIRDSQLNAHMVSLGSCFNELTPDQPGQLPDALRHRSSGFLDALDHLTEGPGIWPTEDEVPEDHGSSYEGTHHEWVDDQWSYHFQAPARYERDLRRWHDAIDVMNSGGTDWPTALLSLTDQHLARLVMALNHTITRDAIFYSWLTGDQERAARAHKGLQASLREVLSLPAPAIEYCATPEDVAEGLCCAHAVLGQWESVPDWASVEAAYRILEGLDLLLTHGLESAEAFRGRERRCSMVHADVVSARAQLEVFRGRAFTAMGLLDRSNAIAEGREGARTVRRRLDIQDIPWWSTDPRTAWPGDRWWAKRNDPRHAHEKYL</sequence>
<dbReference type="RefSeq" id="WP_344224205.1">
    <property type="nucleotide sequence ID" value="NZ_BAAAQA010000015.1"/>
</dbReference>
<dbReference type="EMBL" id="BAAAQA010000015">
    <property type="protein sequence ID" value="GAA2115294.1"/>
    <property type="molecule type" value="Genomic_DNA"/>
</dbReference>
<evidence type="ECO:0000313" key="1">
    <source>
        <dbReference type="EMBL" id="GAA2115294.1"/>
    </source>
</evidence>
<name>A0ABP5JB88_9MICC</name>
<dbReference type="Proteomes" id="UP001500166">
    <property type="component" value="Unassembled WGS sequence"/>
</dbReference>
<dbReference type="InterPro" id="IPR025447">
    <property type="entry name" value="DUF4192"/>
</dbReference>
<dbReference type="Pfam" id="PF13830">
    <property type="entry name" value="DUF4192"/>
    <property type="match status" value="1"/>
</dbReference>
<evidence type="ECO:0000313" key="2">
    <source>
        <dbReference type="Proteomes" id="UP001500166"/>
    </source>
</evidence>
<accession>A0ABP5JB88</accession>
<gene>
    <name evidence="1" type="ORF">GCM10009824_13130</name>
</gene>